<reference evidence="1" key="1">
    <citation type="submission" date="2014-09" db="EMBL/GenBank/DDBJ databases">
        <authorList>
            <person name="Magalhaes I.L.F."/>
            <person name="Oliveira U."/>
            <person name="Santos F.R."/>
            <person name="Vidigal T.H.D.A."/>
            <person name="Brescovit A.D."/>
            <person name="Santos A.J."/>
        </authorList>
    </citation>
    <scope>NUCLEOTIDE SEQUENCE</scope>
    <source>
        <tissue evidence="1">Shoot tissue taken approximately 20 cm above the soil surface</tissue>
    </source>
</reference>
<reference evidence="1" key="2">
    <citation type="journal article" date="2015" name="Data Brief">
        <title>Shoot transcriptome of the giant reed, Arundo donax.</title>
        <authorList>
            <person name="Barrero R.A."/>
            <person name="Guerrero F.D."/>
            <person name="Moolhuijzen P."/>
            <person name="Goolsby J.A."/>
            <person name="Tidwell J."/>
            <person name="Bellgard S.E."/>
            <person name="Bellgard M.I."/>
        </authorList>
    </citation>
    <scope>NUCLEOTIDE SEQUENCE</scope>
    <source>
        <tissue evidence="1">Shoot tissue taken approximately 20 cm above the soil surface</tissue>
    </source>
</reference>
<dbReference type="EMBL" id="GBRH01206111">
    <property type="protein sequence ID" value="JAD91784.1"/>
    <property type="molecule type" value="Transcribed_RNA"/>
</dbReference>
<protein>
    <submittedName>
        <fullName evidence="1">Uncharacterized protein</fullName>
    </submittedName>
</protein>
<proteinExistence type="predicted"/>
<accession>A0A0A9DT90</accession>
<organism evidence="1">
    <name type="scientific">Arundo donax</name>
    <name type="common">Giant reed</name>
    <name type="synonym">Donax arundinaceus</name>
    <dbReference type="NCBI Taxonomy" id="35708"/>
    <lineage>
        <taxon>Eukaryota</taxon>
        <taxon>Viridiplantae</taxon>
        <taxon>Streptophyta</taxon>
        <taxon>Embryophyta</taxon>
        <taxon>Tracheophyta</taxon>
        <taxon>Spermatophyta</taxon>
        <taxon>Magnoliopsida</taxon>
        <taxon>Liliopsida</taxon>
        <taxon>Poales</taxon>
        <taxon>Poaceae</taxon>
        <taxon>PACMAD clade</taxon>
        <taxon>Arundinoideae</taxon>
        <taxon>Arundineae</taxon>
        <taxon>Arundo</taxon>
    </lineage>
</organism>
<sequence>MRLLLVFCQTAYQAVSSQTKVSSLPYEFLADPCGNETDQQEQMLI</sequence>
<dbReference type="AlphaFoldDB" id="A0A0A9DT90"/>
<name>A0A0A9DT90_ARUDO</name>
<evidence type="ECO:0000313" key="1">
    <source>
        <dbReference type="EMBL" id="JAD91784.1"/>
    </source>
</evidence>